<keyword evidence="1" id="KW-0808">Transferase</keyword>
<protein>
    <submittedName>
        <fullName evidence="1">Putative rhamnosyl transferase</fullName>
    </submittedName>
</protein>
<keyword evidence="2" id="KW-1185">Reference proteome</keyword>
<organism evidence="1 2">
    <name type="scientific">Jhaorihella thermophila</name>
    <dbReference type="NCBI Taxonomy" id="488547"/>
    <lineage>
        <taxon>Bacteria</taxon>
        <taxon>Pseudomonadati</taxon>
        <taxon>Pseudomonadota</taxon>
        <taxon>Alphaproteobacteria</taxon>
        <taxon>Rhodobacterales</taxon>
        <taxon>Paracoccaceae</taxon>
        <taxon>Jhaorihella</taxon>
    </lineage>
</organism>
<dbReference type="Pfam" id="PF11316">
    <property type="entry name" value="Rhamno_transf"/>
    <property type="match status" value="1"/>
</dbReference>
<reference evidence="1 2" key="1">
    <citation type="submission" date="2016-10" db="EMBL/GenBank/DDBJ databases">
        <authorList>
            <person name="de Groot N.N."/>
        </authorList>
    </citation>
    <scope>NUCLEOTIDE SEQUENCE [LARGE SCALE GENOMIC DNA]</scope>
    <source>
        <strain evidence="1 2">DSM 23413</strain>
    </source>
</reference>
<dbReference type="EMBL" id="FNVD01000011">
    <property type="protein sequence ID" value="SEG11394.1"/>
    <property type="molecule type" value="Genomic_DNA"/>
</dbReference>
<dbReference type="OrthoDB" id="9771846at2"/>
<sequence>MQVIGLCRFSWPGIGGFQVEHDSLHERISYLYAPERMEERFRTFETITLPPLRAQTDDDFTFLIVIGDSMPGHYRDRLMALVEDMPQAIVQAHTPGPHRKVMQAAINSVREKRRTPCLQFRMDDDDAVARVYVQRLREAARDVAGLLRAHRHIAIDFNQGYIARPGPDGLSVAPTRAPFTTAALALMLRPGVRLSVMNFAHHKLPGLMPTVSFTGEDMLVRGHNDFNDSRQGTKVRPVPLAPLDEEGEAYFRETFAIDADAVRRAYRDAALTARSR</sequence>
<accession>A0A1H5XHX3</accession>
<dbReference type="Proteomes" id="UP000236742">
    <property type="component" value="Unassembled WGS sequence"/>
</dbReference>
<proteinExistence type="predicted"/>
<evidence type="ECO:0000313" key="2">
    <source>
        <dbReference type="Proteomes" id="UP000236742"/>
    </source>
</evidence>
<name>A0A1H5XHX3_9RHOB</name>
<dbReference type="InterPro" id="IPR021466">
    <property type="entry name" value="Put_rhamnosyl_transferase"/>
</dbReference>
<dbReference type="GO" id="GO:0016740">
    <property type="term" value="F:transferase activity"/>
    <property type="evidence" value="ECO:0007669"/>
    <property type="project" value="UniProtKB-KW"/>
</dbReference>
<gene>
    <name evidence="1" type="ORF">SAMN05421751_11145</name>
</gene>
<evidence type="ECO:0000313" key="1">
    <source>
        <dbReference type="EMBL" id="SEG11394.1"/>
    </source>
</evidence>
<dbReference type="AlphaFoldDB" id="A0A1H5XHX3"/>
<dbReference type="RefSeq" id="WP_104008630.1">
    <property type="nucleotide sequence ID" value="NZ_FNVD01000011.1"/>
</dbReference>